<dbReference type="GO" id="GO:0000407">
    <property type="term" value="C:phagophore assembly site"/>
    <property type="evidence" value="ECO:0007669"/>
    <property type="project" value="TreeGrafter"/>
</dbReference>
<dbReference type="Gene3D" id="1.10.10.2570">
    <property type="match status" value="1"/>
</dbReference>
<name>A0AAN6PMY7_9PEZI</name>
<feature type="region of interest" description="Disordered" evidence="1">
    <location>
        <begin position="81"/>
        <end position="416"/>
    </location>
</feature>
<dbReference type="PANTHER" id="PTHR40012">
    <property type="entry name" value="AUTOPHAGY-RELATED PROTEIN 29"/>
    <property type="match status" value="1"/>
</dbReference>
<dbReference type="AlphaFoldDB" id="A0AAN6PMY7"/>
<dbReference type="GO" id="GO:0000045">
    <property type="term" value="P:autophagosome assembly"/>
    <property type="evidence" value="ECO:0007669"/>
    <property type="project" value="InterPro"/>
</dbReference>
<dbReference type="Proteomes" id="UP001303115">
    <property type="component" value="Unassembled WGS sequence"/>
</dbReference>
<gene>
    <name evidence="2" type="ORF">C8A01DRAFT_43349</name>
</gene>
<proteinExistence type="predicted"/>
<feature type="compositionally biased region" description="Low complexity" evidence="1">
    <location>
        <begin position="276"/>
        <end position="312"/>
    </location>
</feature>
<feature type="compositionally biased region" description="Polar residues" evidence="1">
    <location>
        <begin position="381"/>
        <end position="397"/>
    </location>
</feature>
<reference evidence="3" key="1">
    <citation type="journal article" date="2023" name="Mol. Phylogenet. Evol.">
        <title>Genome-scale phylogeny and comparative genomics of the fungal order Sordariales.</title>
        <authorList>
            <person name="Hensen N."/>
            <person name="Bonometti L."/>
            <person name="Westerberg I."/>
            <person name="Brannstrom I.O."/>
            <person name="Guillou S."/>
            <person name="Cros-Aarteil S."/>
            <person name="Calhoun S."/>
            <person name="Haridas S."/>
            <person name="Kuo A."/>
            <person name="Mondo S."/>
            <person name="Pangilinan J."/>
            <person name="Riley R."/>
            <person name="LaButti K."/>
            <person name="Andreopoulos B."/>
            <person name="Lipzen A."/>
            <person name="Chen C."/>
            <person name="Yan M."/>
            <person name="Daum C."/>
            <person name="Ng V."/>
            <person name="Clum A."/>
            <person name="Steindorff A."/>
            <person name="Ohm R.A."/>
            <person name="Martin F."/>
            <person name="Silar P."/>
            <person name="Natvig D.O."/>
            <person name="Lalanne C."/>
            <person name="Gautier V."/>
            <person name="Ament-Velasquez S.L."/>
            <person name="Kruys A."/>
            <person name="Hutchinson M.I."/>
            <person name="Powell A.J."/>
            <person name="Barry K."/>
            <person name="Miller A.N."/>
            <person name="Grigoriev I.V."/>
            <person name="Debuchy R."/>
            <person name="Gladieux P."/>
            <person name="Hiltunen Thoren M."/>
            <person name="Johannesson H."/>
        </authorList>
    </citation>
    <scope>NUCLEOTIDE SEQUENCE [LARGE SCALE GENOMIC DNA]</scope>
    <source>
        <strain evidence="3">CBS 284.82</strain>
    </source>
</reference>
<feature type="compositionally biased region" description="Basic and acidic residues" evidence="1">
    <location>
        <begin position="95"/>
        <end position="111"/>
    </location>
</feature>
<dbReference type="InterPro" id="IPR039362">
    <property type="entry name" value="ATG29_sf"/>
</dbReference>
<sequence>MSTSGCPSTAETSSTPGQAAKFDVTVDFLLQMAAYLTERHTSQLRAHMLKAAAARGSNAPSPVPGAEPAGSYQAAMDPTRRASLGTGRAPSALSVRKDTATPLPKNEEEHSVAAAVGPSIKSAIPIRPGSSRNSSSSTAVQAQPGSRPGTARLGDPQRRRFSYLPTPVAQAQQHPPQEEDDTEIPSPSPAASTTSSSSSSSSPVESRIIRRPPRFGGGNNHFNDADDDDDDEAEPAFLPFTHQTGGGAPTTLQGSGSGQDLGATLRGNNLRDLAGRGRQQAAASAGDASSQSQSQTSDSSVGSAAVISRRPGTAGGGGTDGQRRRLPAGHYQQGPLSPRRAAELAAAGGGGGGGGGRPGSSSRGKGGGGPSREGSDGAPSMGSSFSDLDDASVTQSALEEALASRMQDGTIGSRMSVIGGTIGHAFRSRYLPKPNRQ</sequence>
<dbReference type="EMBL" id="MU854324">
    <property type="protein sequence ID" value="KAK4043787.1"/>
    <property type="molecule type" value="Genomic_DNA"/>
</dbReference>
<dbReference type="InterPro" id="IPR039113">
    <property type="entry name" value="ATG29"/>
</dbReference>
<feature type="compositionally biased region" description="Low complexity" evidence="1">
    <location>
        <begin position="335"/>
        <end position="346"/>
    </location>
</feature>
<feature type="compositionally biased region" description="Low complexity" evidence="1">
    <location>
        <begin position="189"/>
        <end position="203"/>
    </location>
</feature>
<organism evidence="2 3">
    <name type="scientific">Parachaetomium inaequale</name>
    <dbReference type="NCBI Taxonomy" id="2588326"/>
    <lineage>
        <taxon>Eukaryota</taxon>
        <taxon>Fungi</taxon>
        <taxon>Dikarya</taxon>
        <taxon>Ascomycota</taxon>
        <taxon>Pezizomycotina</taxon>
        <taxon>Sordariomycetes</taxon>
        <taxon>Sordariomycetidae</taxon>
        <taxon>Sordariales</taxon>
        <taxon>Chaetomiaceae</taxon>
        <taxon>Parachaetomium</taxon>
    </lineage>
</organism>
<evidence type="ECO:0000313" key="3">
    <source>
        <dbReference type="Proteomes" id="UP001303115"/>
    </source>
</evidence>
<feature type="compositionally biased region" description="Acidic residues" evidence="1">
    <location>
        <begin position="225"/>
        <end position="234"/>
    </location>
</feature>
<evidence type="ECO:0000313" key="2">
    <source>
        <dbReference type="EMBL" id="KAK4043787.1"/>
    </source>
</evidence>
<comment type="caution">
    <text evidence="2">The sequence shown here is derived from an EMBL/GenBank/DDBJ whole genome shotgun (WGS) entry which is preliminary data.</text>
</comment>
<evidence type="ECO:0000256" key="1">
    <source>
        <dbReference type="SAM" id="MobiDB-lite"/>
    </source>
</evidence>
<feature type="region of interest" description="Disordered" evidence="1">
    <location>
        <begin position="55"/>
        <end position="74"/>
    </location>
</feature>
<keyword evidence="3" id="KW-1185">Reference proteome</keyword>
<accession>A0AAN6PMY7</accession>
<feature type="compositionally biased region" description="Gly residues" evidence="1">
    <location>
        <begin position="347"/>
        <end position="371"/>
    </location>
</feature>
<dbReference type="PANTHER" id="PTHR40012:SF1">
    <property type="entry name" value="AUTOPHAGY-RELATED PROTEIN 29"/>
    <property type="match status" value="1"/>
</dbReference>
<protein>
    <submittedName>
        <fullName evidence="2">Uncharacterized protein</fullName>
    </submittedName>
</protein>